<dbReference type="Pfam" id="PF00022">
    <property type="entry name" value="Actin"/>
    <property type="match status" value="1"/>
</dbReference>
<dbReference type="Gene3D" id="3.30.420.40">
    <property type="match status" value="2"/>
</dbReference>
<dbReference type="InterPro" id="IPR005152">
    <property type="entry name" value="Lipase_secreted"/>
</dbReference>
<dbReference type="PANTHER" id="PTHR34853">
    <property type="match status" value="1"/>
</dbReference>
<evidence type="ECO:0000313" key="4">
    <source>
        <dbReference type="EMBL" id="ANB12794.1"/>
    </source>
</evidence>
<reference evidence="4 5" key="1">
    <citation type="submission" date="2016-02" db="EMBL/GenBank/DDBJ databases">
        <title>Complete genome sequence and transcriptome regulation of the pentose utilising yeast Sugiyamaella lignohabitans.</title>
        <authorList>
            <person name="Bellasio M."/>
            <person name="Peymann A."/>
            <person name="Valli M."/>
            <person name="Sipitzky M."/>
            <person name="Graf A."/>
            <person name="Sauer M."/>
            <person name="Marx H."/>
            <person name="Mattanovich D."/>
        </authorList>
    </citation>
    <scope>NUCLEOTIDE SEQUENCE [LARGE SCALE GENOMIC DNA]</scope>
    <source>
        <strain evidence="4 5">CBS 10342</strain>
    </source>
</reference>
<evidence type="ECO:0000256" key="1">
    <source>
        <dbReference type="ARBA" id="ARBA00022801"/>
    </source>
</evidence>
<dbReference type="GO" id="GO:0016042">
    <property type="term" value="P:lipid catabolic process"/>
    <property type="evidence" value="ECO:0007669"/>
    <property type="project" value="InterPro"/>
</dbReference>
<dbReference type="Gene3D" id="3.90.640.60">
    <property type="match status" value="1"/>
</dbReference>
<dbReference type="InterPro" id="IPR004000">
    <property type="entry name" value="Actin"/>
</dbReference>
<dbReference type="AlphaFoldDB" id="A0A167DDK9"/>
<dbReference type="Gene3D" id="3.40.50.1820">
    <property type="entry name" value="alpha/beta hydrolase"/>
    <property type="match status" value="1"/>
</dbReference>
<comment type="similarity">
    <text evidence="2">Belongs to the actin family.</text>
</comment>
<dbReference type="Proteomes" id="UP000189580">
    <property type="component" value="Chromosome a"/>
</dbReference>
<dbReference type="SMART" id="SM00268">
    <property type="entry name" value="ACTIN"/>
    <property type="match status" value="1"/>
</dbReference>
<dbReference type="OrthoDB" id="74201at2759"/>
<evidence type="ECO:0000313" key="5">
    <source>
        <dbReference type="Proteomes" id="UP000189580"/>
    </source>
</evidence>
<dbReference type="PANTHER" id="PTHR34853:SF5">
    <property type="entry name" value="LIP-DOMAIN-CONTAINING PROTEIN-RELATED"/>
    <property type="match status" value="1"/>
</dbReference>
<name>A0A167DDK9_9ASCO</name>
<dbReference type="InterPro" id="IPR043129">
    <property type="entry name" value="ATPase_NBD"/>
</dbReference>
<dbReference type="RefSeq" id="XP_018735271.1">
    <property type="nucleotide sequence ID" value="XM_018877916.1"/>
</dbReference>
<dbReference type="GeneID" id="30032827"/>
<proteinExistence type="inferred from homology"/>
<keyword evidence="5" id="KW-1185">Reference proteome</keyword>
<dbReference type="SUPFAM" id="SSF53067">
    <property type="entry name" value="Actin-like ATPase domain"/>
    <property type="match status" value="2"/>
</dbReference>
<gene>
    <name evidence="4" type="primary">ARP9</name>
    <name evidence="4" type="ORF">AWJ20_1066</name>
</gene>
<evidence type="ECO:0000256" key="2">
    <source>
        <dbReference type="RuleBase" id="RU000487"/>
    </source>
</evidence>
<accession>A0A167DDK9</accession>
<dbReference type="EMBL" id="CP014501">
    <property type="protein sequence ID" value="ANB12794.1"/>
    <property type="molecule type" value="Genomic_DNA"/>
</dbReference>
<protein>
    <submittedName>
        <fullName evidence="4">Arp9p</fullName>
    </submittedName>
</protein>
<evidence type="ECO:0000256" key="3">
    <source>
        <dbReference type="SAM" id="MobiDB-lite"/>
    </source>
</evidence>
<sequence>MNKFTDYFCRAAQLQPSYAPELTIVGTALGGLVPNVSSVLLQINGGPFAGLIPAGINGMVAQYSELQDVINQYILPDKKAKFDDSKSQCLLSDFAEYVDTNFWTWFNNGNEFFYDARTQKVINENTMGVDPTQIPITPLYFYQSDEDEVAPIVATNTLYNQWCSKGVSINFQKSLVSEHISESIEGSAAAYSWLLDRLNGKPVAKGCSTATSLFSNALQNLQVFGSIIAATIELPTVVYKDPENEGKFKSTGVEKDAVRPIVASKIVDLAALNYFIKLIYKSATKPVASYIPPALLLVTPSQWTRGQIESITQYAFETIQVTGFTLIPTCQVVAYAHNTPFSLIIDIGKERTEISPISDFQVVENAVITIPYGGDSITSEITKLLPDLSWEQAEDLKKSPIYEVLSEDDTKNSWFGLNPDASEDNNLEDDGVVDVAAIVASGRTREILAERERAKQNEESGGAKKVEPPNMDREFNSFVDRNGKTIEVGKQRFHGTETLVDKLTFSVGEAIKRIDQIIRRQDIWDNLIITGRGSRIKGLKEAIFVNLQARFLILRPTTYSELPSTVNTGYNTPNANNGGGTPGFNNFNSHLNSAVNNPALHQGHGQAPTSIKLAKMPEYFPEWKGHGWEDVAFLGAEIAAKQYFTGSIDNVYMSRNDYNSFGPAYIWEVI</sequence>
<dbReference type="GO" id="GO:0004806">
    <property type="term" value="F:triacylglycerol lipase activity"/>
    <property type="evidence" value="ECO:0007669"/>
    <property type="project" value="InterPro"/>
</dbReference>
<dbReference type="Pfam" id="PF03583">
    <property type="entry name" value="LIP"/>
    <property type="match status" value="1"/>
</dbReference>
<dbReference type="InterPro" id="IPR029058">
    <property type="entry name" value="AB_hydrolase_fold"/>
</dbReference>
<keyword evidence="1" id="KW-0378">Hydrolase</keyword>
<dbReference type="KEGG" id="slb:AWJ20_1066"/>
<dbReference type="Gene3D" id="1.10.260.130">
    <property type="match status" value="1"/>
</dbReference>
<organism evidence="4 5">
    <name type="scientific">Sugiyamaella lignohabitans</name>
    <dbReference type="NCBI Taxonomy" id="796027"/>
    <lineage>
        <taxon>Eukaryota</taxon>
        <taxon>Fungi</taxon>
        <taxon>Dikarya</taxon>
        <taxon>Ascomycota</taxon>
        <taxon>Saccharomycotina</taxon>
        <taxon>Dipodascomycetes</taxon>
        <taxon>Dipodascales</taxon>
        <taxon>Trichomonascaceae</taxon>
        <taxon>Sugiyamaella</taxon>
    </lineage>
</organism>
<feature type="region of interest" description="Disordered" evidence="3">
    <location>
        <begin position="452"/>
        <end position="474"/>
    </location>
</feature>